<evidence type="ECO:0000256" key="1">
    <source>
        <dbReference type="ARBA" id="ARBA00004123"/>
    </source>
</evidence>
<protein>
    <recommendedName>
        <fullName evidence="8">Zn(2)-C6 fungal-type domain-containing protein</fullName>
    </recommendedName>
</protein>
<dbReference type="PROSITE" id="PS50048">
    <property type="entry name" value="ZN2_CY6_FUNGAL_2"/>
    <property type="match status" value="1"/>
</dbReference>
<dbReference type="Pfam" id="PF04082">
    <property type="entry name" value="Fungal_trans"/>
    <property type="match status" value="1"/>
</dbReference>
<evidence type="ECO:0000256" key="4">
    <source>
        <dbReference type="ARBA" id="ARBA00023125"/>
    </source>
</evidence>
<comment type="subcellular location">
    <subcellularLocation>
        <location evidence="1">Nucleus</location>
    </subcellularLocation>
</comment>
<keyword evidence="10" id="KW-1185">Reference proteome</keyword>
<dbReference type="InterPro" id="IPR036864">
    <property type="entry name" value="Zn2-C6_fun-type_DNA-bd_sf"/>
</dbReference>
<accession>A0A2I2GL07</accession>
<evidence type="ECO:0000256" key="5">
    <source>
        <dbReference type="ARBA" id="ARBA00023163"/>
    </source>
</evidence>
<dbReference type="GeneID" id="36559148"/>
<dbReference type="OrthoDB" id="426882at2759"/>
<dbReference type="GO" id="GO:0003677">
    <property type="term" value="F:DNA binding"/>
    <property type="evidence" value="ECO:0007669"/>
    <property type="project" value="UniProtKB-KW"/>
</dbReference>
<dbReference type="PANTHER" id="PTHR47338:SF6">
    <property type="entry name" value="ZN(II)2CYS6 TRANSCRIPTION FACTOR (EUROFUNG)"/>
    <property type="match status" value="1"/>
</dbReference>
<dbReference type="AlphaFoldDB" id="A0A2I2GL07"/>
<comment type="caution">
    <text evidence="9">The sequence shown here is derived from an EMBL/GenBank/DDBJ whole genome shotgun (WGS) entry which is preliminary data.</text>
</comment>
<dbReference type="InterPro" id="IPR001138">
    <property type="entry name" value="Zn2Cys6_DnaBD"/>
</dbReference>
<organism evidence="9 10">
    <name type="scientific">Aspergillus steynii IBT 23096</name>
    <dbReference type="NCBI Taxonomy" id="1392250"/>
    <lineage>
        <taxon>Eukaryota</taxon>
        <taxon>Fungi</taxon>
        <taxon>Dikarya</taxon>
        <taxon>Ascomycota</taxon>
        <taxon>Pezizomycotina</taxon>
        <taxon>Eurotiomycetes</taxon>
        <taxon>Eurotiomycetidae</taxon>
        <taxon>Eurotiales</taxon>
        <taxon>Aspergillaceae</taxon>
        <taxon>Aspergillus</taxon>
        <taxon>Aspergillus subgen. Circumdati</taxon>
    </lineage>
</organism>
<evidence type="ECO:0000256" key="7">
    <source>
        <dbReference type="SAM" id="MobiDB-lite"/>
    </source>
</evidence>
<dbReference type="SMART" id="SM00066">
    <property type="entry name" value="GAL4"/>
    <property type="match status" value="1"/>
</dbReference>
<dbReference type="GO" id="GO:0009893">
    <property type="term" value="P:positive regulation of metabolic process"/>
    <property type="evidence" value="ECO:0007669"/>
    <property type="project" value="UniProtKB-ARBA"/>
</dbReference>
<evidence type="ECO:0000256" key="6">
    <source>
        <dbReference type="ARBA" id="ARBA00023242"/>
    </source>
</evidence>
<feature type="region of interest" description="Disordered" evidence="7">
    <location>
        <begin position="75"/>
        <end position="103"/>
    </location>
</feature>
<feature type="compositionally biased region" description="Polar residues" evidence="7">
    <location>
        <begin position="93"/>
        <end position="103"/>
    </location>
</feature>
<dbReference type="GO" id="GO:0005634">
    <property type="term" value="C:nucleus"/>
    <property type="evidence" value="ECO:0007669"/>
    <property type="project" value="UniProtKB-SubCell"/>
</dbReference>
<dbReference type="VEuPathDB" id="FungiDB:P170DRAFT_454567"/>
<proteinExistence type="predicted"/>
<dbReference type="Pfam" id="PF00172">
    <property type="entry name" value="Zn_clus"/>
    <property type="match status" value="1"/>
</dbReference>
<reference evidence="9 10" key="1">
    <citation type="submission" date="2016-12" db="EMBL/GenBank/DDBJ databases">
        <title>The genomes of Aspergillus section Nigri reveals drivers in fungal speciation.</title>
        <authorList>
            <consortium name="DOE Joint Genome Institute"/>
            <person name="Vesth T.C."/>
            <person name="Nybo J."/>
            <person name="Theobald S."/>
            <person name="Brandl J."/>
            <person name="Frisvad J.C."/>
            <person name="Nielsen K.F."/>
            <person name="Lyhne E.K."/>
            <person name="Kogle M.E."/>
            <person name="Kuo A."/>
            <person name="Riley R."/>
            <person name="Clum A."/>
            <person name="Nolan M."/>
            <person name="Lipzen A."/>
            <person name="Salamov A."/>
            <person name="Henrissat B."/>
            <person name="Wiebenga A."/>
            <person name="De Vries R.P."/>
            <person name="Grigoriev I.V."/>
            <person name="Mortensen U.H."/>
            <person name="Andersen M.R."/>
            <person name="Baker S.E."/>
        </authorList>
    </citation>
    <scope>NUCLEOTIDE SEQUENCE [LARGE SCALE GENOMIC DNA]</scope>
    <source>
        <strain evidence="9 10">IBT 23096</strain>
    </source>
</reference>
<evidence type="ECO:0000313" key="10">
    <source>
        <dbReference type="Proteomes" id="UP000234275"/>
    </source>
</evidence>
<dbReference type="PRINTS" id="PR00755">
    <property type="entry name" value="AFLATOXINBRP"/>
</dbReference>
<dbReference type="GO" id="GO:0000981">
    <property type="term" value="F:DNA-binding transcription factor activity, RNA polymerase II-specific"/>
    <property type="evidence" value="ECO:0007669"/>
    <property type="project" value="InterPro"/>
</dbReference>
<dbReference type="Gene3D" id="4.10.240.10">
    <property type="entry name" value="Zn(2)-C6 fungal-type DNA-binding domain"/>
    <property type="match status" value="1"/>
</dbReference>
<evidence type="ECO:0000256" key="2">
    <source>
        <dbReference type="ARBA" id="ARBA00022723"/>
    </source>
</evidence>
<dbReference type="CDD" id="cd00067">
    <property type="entry name" value="GAL4"/>
    <property type="match status" value="1"/>
</dbReference>
<keyword evidence="4" id="KW-0238">DNA-binding</keyword>
<dbReference type="PANTHER" id="PTHR47338">
    <property type="entry name" value="ZN(II)2CYS6 TRANSCRIPTION FACTOR (EUROFUNG)-RELATED"/>
    <property type="match status" value="1"/>
</dbReference>
<dbReference type="InterPro" id="IPR007219">
    <property type="entry name" value="XnlR_reg_dom"/>
</dbReference>
<name>A0A2I2GL07_9EURO</name>
<sequence>MPREGSRGRLRSHEACLNCRRKKVRCPAEKPSCSSCVRLNQACLYASARRTSRGDYSDDRLAFLEEKVNLLLSGSRPIQSGIPEEPADEPSDISPQSSTTTQAAPAELNHAIHDSISPGFNFENVNLHPCSSAIVKAVDLYFDYCHRQPIWCFGREDVEDLSCLSEELVCSIIALTSRFSRERDQLQRYGDYARHLVMLRVASGTVELETMESLCLLSYCAFMDGNLQLARFHLGMAFQLCRSAQLDLESTYNMGTQSADRKKRLFWTLQTLEQSYGQQNGILSHSGESLRPFYVSAVGDQGDSRLPSLPRDEIGCAGSDDMGIWNLTAHFGWVWSRVRTYVSDVAQNRLKEPWRHDSMYAMIQSDLTEMENKHSHCHRYESVKFYERRPDELRVNRDYWVPWLKLQFTYHSILTVLNHPFLYIAASQYNDNLTIPNTFWRRSSELVLLHATWVVRLIDMVTDKKLQLVDPFFGQAALIAATVHLYYCCAADPRLKQKSKVDLAKCRRFLQRFVWFSPACSALNQILRRITRIAGAESIDSNWAPSKIHLSIPFMWAVLQVDGCIPRGLSTDGVLHPSLAPSREDIDEDSTPTLEVIVAMSPEVTVNTADGGQAAHMAPHMVYISSAPTSRQDIPLTDRLVAPADSLMFNTPWLWTDPGQLVDMDGMGYQESEPAMGDIEGFSTWWDFGNL</sequence>
<dbReference type="SUPFAM" id="SSF57701">
    <property type="entry name" value="Zn2/Cys6 DNA-binding domain"/>
    <property type="match status" value="1"/>
</dbReference>
<dbReference type="GO" id="GO:0008270">
    <property type="term" value="F:zinc ion binding"/>
    <property type="evidence" value="ECO:0007669"/>
    <property type="project" value="InterPro"/>
</dbReference>
<dbReference type="Proteomes" id="UP000234275">
    <property type="component" value="Unassembled WGS sequence"/>
</dbReference>
<dbReference type="PROSITE" id="PS00463">
    <property type="entry name" value="ZN2_CY6_FUNGAL_1"/>
    <property type="match status" value="1"/>
</dbReference>
<keyword evidence="2" id="KW-0479">Metal-binding</keyword>
<evidence type="ECO:0000313" key="9">
    <source>
        <dbReference type="EMBL" id="PLB53558.1"/>
    </source>
</evidence>
<keyword evidence="5" id="KW-0804">Transcription</keyword>
<evidence type="ECO:0000256" key="3">
    <source>
        <dbReference type="ARBA" id="ARBA00023015"/>
    </source>
</evidence>
<dbReference type="CDD" id="cd12148">
    <property type="entry name" value="fungal_TF_MHR"/>
    <property type="match status" value="1"/>
</dbReference>
<dbReference type="RefSeq" id="XP_024708860.1">
    <property type="nucleotide sequence ID" value="XM_024851449.1"/>
</dbReference>
<gene>
    <name evidence="9" type="ORF">P170DRAFT_454567</name>
</gene>
<evidence type="ECO:0000259" key="8">
    <source>
        <dbReference type="PROSITE" id="PS50048"/>
    </source>
</evidence>
<feature type="domain" description="Zn(2)-C6 fungal-type" evidence="8">
    <location>
        <begin position="15"/>
        <end position="45"/>
    </location>
</feature>
<dbReference type="GO" id="GO:0006351">
    <property type="term" value="P:DNA-templated transcription"/>
    <property type="evidence" value="ECO:0007669"/>
    <property type="project" value="InterPro"/>
</dbReference>
<dbReference type="InterPro" id="IPR050815">
    <property type="entry name" value="TF_fung"/>
</dbReference>
<dbReference type="STRING" id="1392250.A0A2I2GL07"/>
<keyword evidence="6" id="KW-0539">Nucleus</keyword>
<keyword evidence="3" id="KW-0805">Transcription regulation</keyword>
<dbReference type="EMBL" id="MSFO01000002">
    <property type="protein sequence ID" value="PLB53558.1"/>
    <property type="molecule type" value="Genomic_DNA"/>
</dbReference>